<proteinExistence type="predicted"/>
<evidence type="ECO:0000256" key="1">
    <source>
        <dbReference type="SAM" id="Phobius"/>
    </source>
</evidence>
<feature type="transmembrane region" description="Helical" evidence="1">
    <location>
        <begin position="295"/>
        <end position="316"/>
    </location>
</feature>
<keyword evidence="1" id="KW-0812">Transmembrane</keyword>
<sequence>MASLNEVVDQVYVINMDKDVERMKTFDEQMVRNGIRYKRISAVKGVDVKDNKYMSEICKIYCTDGIKGCALSHRLIWDDMVKNNYSRICVFEDDALLSETFRTDFPEIWKQLPMTFDLFFMGCNMKCGDEHIFSKLLVIAEGNAPPTQISSSILKVGGTVGTHGYIISRHCADLFLTETINTHIDFEMGRWIAKYNLEAYSPEPKLVDITGAESNLADNYPYIINSILRDIPISDSSSLDWAASENSLKIASLNINGIIVYTSILILLFPARFYIVLVVWLLFEFAVSLDYKNTFRYAVILSVVAGIKHGVIHYLYPFISKQISR</sequence>
<dbReference type="InterPro" id="IPR002654">
    <property type="entry name" value="Glyco_trans_25"/>
</dbReference>
<keyword evidence="1" id="KW-0472">Membrane</keyword>
<organism evidence="3">
    <name type="scientific">viral metagenome</name>
    <dbReference type="NCBI Taxonomy" id="1070528"/>
    <lineage>
        <taxon>unclassified sequences</taxon>
        <taxon>metagenomes</taxon>
        <taxon>organismal metagenomes</taxon>
    </lineage>
</organism>
<reference evidence="3" key="1">
    <citation type="journal article" date="2020" name="Nature">
        <title>Giant virus diversity and host interactions through global metagenomics.</title>
        <authorList>
            <person name="Schulz F."/>
            <person name="Roux S."/>
            <person name="Paez-Espino D."/>
            <person name="Jungbluth S."/>
            <person name="Walsh D.A."/>
            <person name="Denef V.J."/>
            <person name="McMahon K.D."/>
            <person name="Konstantinidis K.T."/>
            <person name="Eloe-Fadrosh E.A."/>
            <person name="Kyrpides N.C."/>
            <person name="Woyke T."/>
        </authorList>
    </citation>
    <scope>NUCLEOTIDE SEQUENCE</scope>
    <source>
        <strain evidence="3">GVMAG-M-3300023174-137</strain>
    </source>
</reference>
<evidence type="ECO:0000259" key="2">
    <source>
        <dbReference type="Pfam" id="PF01755"/>
    </source>
</evidence>
<accession>A0A6C0DEK2</accession>
<feature type="transmembrane region" description="Helical" evidence="1">
    <location>
        <begin position="258"/>
        <end position="283"/>
    </location>
</feature>
<dbReference type="EMBL" id="MN739582">
    <property type="protein sequence ID" value="QHT14389.1"/>
    <property type="molecule type" value="Genomic_DNA"/>
</dbReference>
<keyword evidence="1" id="KW-1133">Transmembrane helix</keyword>
<dbReference type="AlphaFoldDB" id="A0A6C0DEK2"/>
<dbReference type="CDD" id="cd06532">
    <property type="entry name" value="Glyco_transf_25"/>
    <property type="match status" value="1"/>
</dbReference>
<feature type="domain" description="Glycosyl transferase family 25" evidence="2">
    <location>
        <begin position="10"/>
        <end position="185"/>
    </location>
</feature>
<dbReference type="Pfam" id="PF01755">
    <property type="entry name" value="Glyco_transf_25"/>
    <property type="match status" value="1"/>
</dbReference>
<evidence type="ECO:0000313" key="3">
    <source>
        <dbReference type="EMBL" id="QHT14389.1"/>
    </source>
</evidence>
<protein>
    <recommendedName>
        <fullName evidence="2">Glycosyl transferase family 25 domain-containing protein</fullName>
    </recommendedName>
</protein>
<name>A0A6C0DEK2_9ZZZZ</name>